<dbReference type="Proteomes" id="UP001415857">
    <property type="component" value="Unassembled WGS sequence"/>
</dbReference>
<name>A0AAP0R6U4_LIQFO</name>
<sequence>MFGHQESSVCFKASTLKEESSRTVALHRRRRSSLLQNPSSISFLSQSYHSLCNYISFANGVPWLLHHAIFSLRGGTLNSPSSIEIVISIVLFAEFFQKIPYALGCGIVVVV</sequence>
<comment type="caution">
    <text evidence="1">The sequence shown here is derived from an EMBL/GenBank/DDBJ whole genome shotgun (WGS) entry which is preliminary data.</text>
</comment>
<proteinExistence type="predicted"/>
<gene>
    <name evidence="1" type="ORF">L1049_002588</name>
</gene>
<reference evidence="1 2" key="1">
    <citation type="journal article" date="2024" name="Plant J.">
        <title>Genome sequences and population genomics reveal climatic adaptation and genomic divergence between two closely related sweetgum species.</title>
        <authorList>
            <person name="Xu W.Q."/>
            <person name="Ren C.Q."/>
            <person name="Zhang X.Y."/>
            <person name="Comes H.P."/>
            <person name="Liu X.H."/>
            <person name="Li Y.G."/>
            <person name="Kettle C.J."/>
            <person name="Jalonen R."/>
            <person name="Gaisberger H."/>
            <person name="Ma Y.Z."/>
            <person name="Qiu Y.X."/>
        </authorList>
    </citation>
    <scope>NUCLEOTIDE SEQUENCE [LARGE SCALE GENOMIC DNA]</scope>
    <source>
        <strain evidence="1">Hangzhou</strain>
    </source>
</reference>
<dbReference type="AlphaFoldDB" id="A0AAP0R6U4"/>
<organism evidence="1 2">
    <name type="scientific">Liquidambar formosana</name>
    <name type="common">Formosan gum</name>
    <dbReference type="NCBI Taxonomy" id="63359"/>
    <lineage>
        <taxon>Eukaryota</taxon>
        <taxon>Viridiplantae</taxon>
        <taxon>Streptophyta</taxon>
        <taxon>Embryophyta</taxon>
        <taxon>Tracheophyta</taxon>
        <taxon>Spermatophyta</taxon>
        <taxon>Magnoliopsida</taxon>
        <taxon>eudicotyledons</taxon>
        <taxon>Gunneridae</taxon>
        <taxon>Pentapetalae</taxon>
        <taxon>Saxifragales</taxon>
        <taxon>Altingiaceae</taxon>
        <taxon>Liquidambar</taxon>
    </lineage>
</organism>
<evidence type="ECO:0000313" key="2">
    <source>
        <dbReference type="Proteomes" id="UP001415857"/>
    </source>
</evidence>
<dbReference type="EMBL" id="JBBPBK010000013">
    <property type="protein sequence ID" value="KAK9272217.1"/>
    <property type="molecule type" value="Genomic_DNA"/>
</dbReference>
<accession>A0AAP0R6U4</accession>
<protein>
    <submittedName>
        <fullName evidence="1">Uncharacterized protein</fullName>
    </submittedName>
</protein>
<evidence type="ECO:0000313" key="1">
    <source>
        <dbReference type="EMBL" id="KAK9272217.1"/>
    </source>
</evidence>
<keyword evidence="2" id="KW-1185">Reference proteome</keyword>